<feature type="chain" id="PRO_5002522162" evidence="2">
    <location>
        <begin position="24"/>
        <end position="396"/>
    </location>
</feature>
<accession>A0A0F7SVC1</accession>
<dbReference type="EMBL" id="LN483166">
    <property type="protein sequence ID" value="CED84709.1"/>
    <property type="molecule type" value="Genomic_DNA"/>
</dbReference>
<feature type="domain" description="Transglycosylase SLT" evidence="3">
    <location>
        <begin position="261"/>
        <end position="343"/>
    </location>
</feature>
<feature type="region of interest" description="Disordered" evidence="1">
    <location>
        <begin position="66"/>
        <end position="105"/>
    </location>
</feature>
<organism evidence="4">
    <name type="scientific">Phaffia rhodozyma</name>
    <name type="common">Yeast</name>
    <name type="synonym">Xanthophyllomyces dendrorhous</name>
    <dbReference type="NCBI Taxonomy" id="264483"/>
    <lineage>
        <taxon>Eukaryota</taxon>
        <taxon>Fungi</taxon>
        <taxon>Dikarya</taxon>
        <taxon>Basidiomycota</taxon>
        <taxon>Agaricomycotina</taxon>
        <taxon>Tremellomycetes</taxon>
        <taxon>Cystofilobasidiales</taxon>
        <taxon>Mrakiaceae</taxon>
        <taxon>Phaffia</taxon>
    </lineage>
</organism>
<keyword evidence="2" id="KW-0732">Signal</keyword>
<dbReference type="AlphaFoldDB" id="A0A0F7SVC1"/>
<evidence type="ECO:0000256" key="2">
    <source>
        <dbReference type="SAM" id="SignalP"/>
    </source>
</evidence>
<dbReference type="InterPro" id="IPR023346">
    <property type="entry name" value="Lysozyme-like_dom_sf"/>
</dbReference>
<evidence type="ECO:0000313" key="4">
    <source>
        <dbReference type="EMBL" id="CED84709.1"/>
    </source>
</evidence>
<reference evidence="4" key="1">
    <citation type="submission" date="2014-08" db="EMBL/GenBank/DDBJ databases">
        <authorList>
            <person name="Sharma Rahul"/>
            <person name="Thines Marco"/>
        </authorList>
    </citation>
    <scope>NUCLEOTIDE SEQUENCE</scope>
</reference>
<dbReference type="Gene3D" id="1.10.530.10">
    <property type="match status" value="1"/>
</dbReference>
<name>A0A0F7SVC1_PHARH</name>
<dbReference type="Pfam" id="PF01464">
    <property type="entry name" value="SLT"/>
    <property type="match status" value="1"/>
</dbReference>
<feature type="signal peptide" evidence="2">
    <location>
        <begin position="1"/>
        <end position="23"/>
    </location>
</feature>
<evidence type="ECO:0000259" key="3">
    <source>
        <dbReference type="Pfam" id="PF01464"/>
    </source>
</evidence>
<evidence type="ECO:0000256" key="1">
    <source>
        <dbReference type="SAM" id="MobiDB-lite"/>
    </source>
</evidence>
<dbReference type="SUPFAM" id="SSF53955">
    <property type="entry name" value="Lysozyme-like"/>
    <property type="match status" value="1"/>
</dbReference>
<protein>
    <submittedName>
        <fullName evidence="4">Lytic transglycosylase-like SLT domain</fullName>
    </submittedName>
</protein>
<dbReference type="InterPro" id="IPR008258">
    <property type="entry name" value="Transglycosylase_SLT_dom_1"/>
</dbReference>
<feature type="compositionally biased region" description="Low complexity" evidence="1">
    <location>
        <begin position="79"/>
        <end position="91"/>
    </location>
</feature>
<sequence>MVYPSTVLFALALSLSTTSLVSAAGSHGSSIHLNHNKVLANVARKAGFEAHQARILEENLATPKSIRKRDGGRCKTKISSNSNDNSSSSSSAFVETPSSTQTQAQAQTSIPAVNAIAKPTATSSVWQEASATTTSSAWQEASTTSVWQEQPSTSSGAWRAAATTTSAWQAPAQVSVSVSIGGSGNILNINDLTCGWSGATEDSPNGSQEWLNCGVNGAGWTPPFVAVGELKTVDLKTAIGQSGSVFAPCAPYVDIMYSVGEEFNIPPIMIAAFAMQESTCQPGVVGQGGEQGLMQISKDKCANAPGGNCQDPWYNIHTSVSYFASTLNGNGGNVLLAIGTYNGWYSGLTYSSATAARWSSCCRCQNNLDYLYSFTNGFLQGKNGYSMGSIQNLAVC</sequence>
<proteinExistence type="predicted"/>